<dbReference type="NCBIfam" id="TIGR00451">
    <property type="entry name" value="unchar_dom_2"/>
    <property type="match status" value="1"/>
</dbReference>
<dbReference type="SUPFAM" id="SSF88697">
    <property type="entry name" value="PUA domain-like"/>
    <property type="match status" value="1"/>
</dbReference>
<feature type="domain" description="PUA" evidence="2">
    <location>
        <begin position="33"/>
        <end position="70"/>
    </location>
</feature>
<dbReference type="Pfam" id="PF01472">
    <property type="entry name" value="PUA"/>
    <property type="match status" value="1"/>
</dbReference>
<dbReference type="Proteomes" id="UP001153148">
    <property type="component" value="Unassembled WGS sequence"/>
</dbReference>
<protein>
    <recommendedName>
        <fullName evidence="2">PUA domain-containing protein</fullName>
    </recommendedName>
</protein>
<dbReference type="InterPro" id="IPR015947">
    <property type="entry name" value="PUA-like_sf"/>
</dbReference>
<evidence type="ECO:0000313" key="3">
    <source>
        <dbReference type="EMBL" id="CAG2058411.1"/>
    </source>
</evidence>
<evidence type="ECO:0000259" key="2">
    <source>
        <dbReference type="Pfam" id="PF01472"/>
    </source>
</evidence>
<dbReference type="EMBL" id="CAJPIN010007244">
    <property type="protein sequence ID" value="CAG2058411.1"/>
    <property type="molecule type" value="Genomic_DNA"/>
</dbReference>
<proteinExistence type="inferred from homology"/>
<evidence type="ECO:0000313" key="4">
    <source>
        <dbReference type="Proteomes" id="UP001153148"/>
    </source>
</evidence>
<dbReference type="PANTHER" id="PTHR22798:SF0">
    <property type="entry name" value="MALIGNANT T-CELL-AMPLIFIED SEQUENCE 1"/>
    <property type="match status" value="1"/>
</dbReference>
<dbReference type="InterPro" id="IPR004521">
    <property type="entry name" value="Uncharacterised_CHP00451"/>
</dbReference>
<reference evidence="3" key="1">
    <citation type="submission" date="2021-03" db="EMBL/GenBank/DDBJ databases">
        <authorList>
            <person name="Tran Van P."/>
        </authorList>
    </citation>
    <scope>NUCLEOTIDE SEQUENCE</scope>
</reference>
<dbReference type="InterPro" id="IPR002478">
    <property type="entry name" value="PUA"/>
</dbReference>
<organism evidence="3 4">
    <name type="scientific">Timema podura</name>
    <name type="common">Walking stick</name>
    <dbReference type="NCBI Taxonomy" id="61482"/>
    <lineage>
        <taxon>Eukaryota</taxon>
        <taxon>Metazoa</taxon>
        <taxon>Ecdysozoa</taxon>
        <taxon>Arthropoda</taxon>
        <taxon>Hexapoda</taxon>
        <taxon>Insecta</taxon>
        <taxon>Pterygota</taxon>
        <taxon>Neoptera</taxon>
        <taxon>Polyneoptera</taxon>
        <taxon>Phasmatodea</taxon>
        <taxon>Timematodea</taxon>
        <taxon>Timematoidea</taxon>
        <taxon>Timematidae</taxon>
        <taxon>Timema</taxon>
    </lineage>
</organism>
<gene>
    <name evidence="3" type="ORF">TPAB3V08_LOCUS5381</name>
</gene>
<sequence length="81" mass="8872">SVHLALGASGQRCNTFCPQRCQHNVSWAHLTLAIMAEGKQHALAVGLTSLSTEEIAKVNKGIGVENYHYLNDGLWQMKPVK</sequence>
<keyword evidence="4" id="KW-1185">Reference proteome</keyword>
<dbReference type="PROSITE" id="PS50890">
    <property type="entry name" value="PUA"/>
    <property type="match status" value="1"/>
</dbReference>
<comment type="caution">
    <text evidence="3">The sequence shown here is derived from an EMBL/GenBank/DDBJ whole genome shotgun (WGS) entry which is preliminary data.</text>
</comment>
<dbReference type="Gene3D" id="3.10.400.20">
    <property type="match status" value="1"/>
</dbReference>
<feature type="non-terminal residue" evidence="3">
    <location>
        <position position="1"/>
    </location>
</feature>
<dbReference type="PANTHER" id="PTHR22798">
    <property type="entry name" value="MCT-1 PROTEIN"/>
    <property type="match status" value="1"/>
</dbReference>
<evidence type="ECO:0000256" key="1">
    <source>
        <dbReference type="ARBA" id="ARBA00008955"/>
    </source>
</evidence>
<accession>A0ABN7NZ32</accession>
<name>A0ABN7NZ32_TIMPD</name>
<dbReference type="InterPro" id="IPR016437">
    <property type="entry name" value="MCT-1/Tma20"/>
</dbReference>
<comment type="similarity">
    <text evidence="1">Belongs to the MCTS1 family.</text>
</comment>